<dbReference type="InterPro" id="IPR036390">
    <property type="entry name" value="WH_DNA-bd_sf"/>
</dbReference>
<dbReference type="PANTHER" id="PTHR30136:SF24">
    <property type="entry name" value="HTH-TYPE TRANSCRIPTIONAL REPRESSOR ALLR"/>
    <property type="match status" value="1"/>
</dbReference>
<proteinExistence type="predicted"/>
<evidence type="ECO:0000313" key="7">
    <source>
        <dbReference type="Proteomes" id="UP001165652"/>
    </source>
</evidence>
<feature type="domain" description="IclR-ED" evidence="5">
    <location>
        <begin position="81"/>
        <end position="269"/>
    </location>
</feature>
<comment type="caution">
    <text evidence="6">The sequence shown here is derived from an EMBL/GenBank/DDBJ whole genome shotgun (WGS) entry which is preliminary data.</text>
</comment>
<dbReference type="SMART" id="SM00346">
    <property type="entry name" value="HTH_ICLR"/>
    <property type="match status" value="1"/>
</dbReference>
<dbReference type="SUPFAM" id="SSF46785">
    <property type="entry name" value="Winged helix' DNA-binding domain"/>
    <property type="match status" value="1"/>
</dbReference>
<dbReference type="Proteomes" id="UP001165652">
    <property type="component" value="Unassembled WGS sequence"/>
</dbReference>
<dbReference type="PANTHER" id="PTHR30136">
    <property type="entry name" value="HELIX-TURN-HELIX TRANSCRIPTIONAL REGULATOR, ICLR FAMILY"/>
    <property type="match status" value="1"/>
</dbReference>
<reference evidence="6" key="2">
    <citation type="submission" date="2023-02" db="EMBL/GenBank/DDBJ databases">
        <authorList>
            <person name="Rayyan A."/>
            <person name="Meyer T."/>
            <person name="Kyndt J.A."/>
        </authorList>
    </citation>
    <scope>NUCLEOTIDE SEQUENCE</scope>
    <source>
        <strain evidence="6">DSM 9987</strain>
    </source>
</reference>
<evidence type="ECO:0000259" key="5">
    <source>
        <dbReference type="PROSITE" id="PS51078"/>
    </source>
</evidence>
<dbReference type="InterPro" id="IPR014757">
    <property type="entry name" value="Tscrpt_reg_IclR_C"/>
</dbReference>
<dbReference type="InterPro" id="IPR050707">
    <property type="entry name" value="HTH_MetabolicPath_Reg"/>
</dbReference>
<dbReference type="InterPro" id="IPR036388">
    <property type="entry name" value="WH-like_DNA-bd_sf"/>
</dbReference>
<sequence>MSPARKPAVETDANGGGVLAIARALQVIEILAEASGGLSLSELARRLDVNKQVATRITESLEGAGFIFRQPASDLLFLSYRVCNIGERMLHSAGLLEQCSAVLRRLADQTGELARLAVVEQENLFWVLAAASQKRMLQINPLYTPGIKLHGTATGKAWLSTLPDARVRAILTRRKLATWTPNTMTDMGRILADLAEVRRRGWATAIEESEPGVSAVAAPITIVDLDRRTRCVGVISLAAPTGRMERDALPAAARLVADAARRAGQMWPITTVEHVRAEVSGGLRGDRT</sequence>
<protein>
    <submittedName>
        <fullName evidence="6">IclR family transcriptional regulator</fullName>
    </submittedName>
</protein>
<dbReference type="InterPro" id="IPR029016">
    <property type="entry name" value="GAF-like_dom_sf"/>
</dbReference>
<accession>A0ABT5JH07</accession>
<keyword evidence="7" id="KW-1185">Reference proteome</keyword>
<keyword evidence="3" id="KW-0804">Transcription</keyword>
<evidence type="ECO:0000259" key="4">
    <source>
        <dbReference type="PROSITE" id="PS51077"/>
    </source>
</evidence>
<evidence type="ECO:0000256" key="3">
    <source>
        <dbReference type="ARBA" id="ARBA00023163"/>
    </source>
</evidence>
<reference evidence="6" key="1">
    <citation type="journal article" date="2023" name="Microbiol Resour">
        <title>Genome Sequences of Rhodoplanes serenus and Two Thermotolerant Strains, Rhodoplanes tepidamans and 'Rhodoplanes cryptolactis,' Further Refine the Genus.</title>
        <authorList>
            <person name="Rayyan A.A."/>
            <person name="Kyndt J.A."/>
        </authorList>
    </citation>
    <scope>NUCLEOTIDE SEQUENCE</scope>
    <source>
        <strain evidence="6">DSM 9987</strain>
    </source>
</reference>
<dbReference type="InterPro" id="IPR005471">
    <property type="entry name" value="Tscrpt_reg_IclR_N"/>
</dbReference>
<evidence type="ECO:0000313" key="6">
    <source>
        <dbReference type="EMBL" id="MDC7788797.1"/>
    </source>
</evidence>
<evidence type="ECO:0000256" key="1">
    <source>
        <dbReference type="ARBA" id="ARBA00023015"/>
    </source>
</evidence>
<dbReference type="EMBL" id="JAQQLI010000052">
    <property type="protein sequence ID" value="MDC7788797.1"/>
    <property type="molecule type" value="Genomic_DNA"/>
</dbReference>
<dbReference type="Pfam" id="PF09339">
    <property type="entry name" value="HTH_IclR"/>
    <property type="match status" value="1"/>
</dbReference>
<dbReference type="PROSITE" id="PS51078">
    <property type="entry name" value="ICLR_ED"/>
    <property type="match status" value="1"/>
</dbReference>
<feature type="domain" description="HTH iclR-type" evidence="4">
    <location>
        <begin position="18"/>
        <end position="80"/>
    </location>
</feature>
<evidence type="ECO:0000256" key="2">
    <source>
        <dbReference type="ARBA" id="ARBA00023125"/>
    </source>
</evidence>
<dbReference type="Pfam" id="PF01614">
    <property type="entry name" value="IclR_C"/>
    <property type="match status" value="1"/>
</dbReference>
<dbReference type="Gene3D" id="1.10.10.10">
    <property type="entry name" value="Winged helix-like DNA-binding domain superfamily/Winged helix DNA-binding domain"/>
    <property type="match status" value="1"/>
</dbReference>
<gene>
    <name evidence="6" type="ORF">PQJ73_24190</name>
</gene>
<organism evidence="6 7">
    <name type="scientific">Rhodoplanes tepidamans</name>
    <name type="common">Rhodoplanes cryptolactis</name>
    <dbReference type="NCBI Taxonomy" id="200616"/>
    <lineage>
        <taxon>Bacteria</taxon>
        <taxon>Pseudomonadati</taxon>
        <taxon>Pseudomonadota</taxon>
        <taxon>Alphaproteobacteria</taxon>
        <taxon>Hyphomicrobiales</taxon>
        <taxon>Nitrobacteraceae</taxon>
        <taxon>Rhodoplanes</taxon>
    </lineage>
</organism>
<keyword evidence="1" id="KW-0805">Transcription regulation</keyword>
<dbReference type="Gene3D" id="3.30.450.40">
    <property type="match status" value="1"/>
</dbReference>
<dbReference type="RefSeq" id="WP_272779628.1">
    <property type="nucleotide sequence ID" value="NZ_JAQQLI010000052.1"/>
</dbReference>
<name>A0ABT5JH07_RHOTP</name>
<keyword evidence="2" id="KW-0238">DNA-binding</keyword>
<dbReference type="PROSITE" id="PS51077">
    <property type="entry name" value="HTH_ICLR"/>
    <property type="match status" value="1"/>
</dbReference>
<dbReference type="SUPFAM" id="SSF55781">
    <property type="entry name" value="GAF domain-like"/>
    <property type="match status" value="1"/>
</dbReference>